<keyword evidence="3 6" id="KW-0812">Transmembrane</keyword>
<dbReference type="InterPro" id="IPR004254">
    <property type="entry name" value="AdipoR/HlyIII-related"/>
</dbReference>
<evidence type="ECO:0000256" key="2">
    <source>
        <dbReference type="ARBA" id="ARBA00007018"/>
    </source>
</evidence>
<dbReference type="PANTHER" id="PTHR20855">
    <property type="entry name" value="ADIPOR/PROGESTIN RECEPTOR-RELATED"/>
    <property type="match status" value="1"/>
</dbReference>
<feature type="transmembrane region" description="Helical" evidence="6">
    <location>
        <begin position="182"/>
        <end position="200"/>
    </location>
</feature>
<feature type="transmembrane region" description="Helical" evidence="6">
    <location>
        <begin position="78"/>
        <end position="102"/>
    </location>
</feature>
<feature type="transmembrane region" description="Helical" evidence="6">
    <location>
        <begin position="438"/>
        <end position="459"/>
    </location>
</feature>
<evidence type="ECO:0000256" key="3">
    <source>
        <dbReference type="ARBA" id="ARBA00022692"/>
    </source>
</evidence>
<dbReference type="Pfam" id="PF03006">
    <property type="entry name" value="HlyIII"/>
    <property type="match status" value="2"/>
</dbReference>
<evidence type="ECO:0000313" key="8">
    <source>
        <dbReference type="Proteomes" id="UP000005408"/>
    </source>
</evidence>
<keyword evidence="5 6" id="KW-0472">Membrane</keyword>
<comment type="similarity">
    <text evidence="2">Belongs to the ADIPOR family.</text>
</comment>
<comment type="subcellular location">
    <subcellularLocation>
        <location evidence="1">Membrane</location>
        <topology evidence="1">Multi-pass membrane protein</topology>
    </subcellularLocation>
</comment>
<feature type="transmembrane region" description="Helical" evidence="6">
    <location>
        <begin position="375"/>
        <end position="398"/>
    </location>
</feature>
<feature type="transmembrane region" description="Helical" evidence="6">
    <location>
        <begin position="504"/>
        <end position="524"/>
    </location>
</feature>
<evidence type="ECO:0000256" key="6">
    <source>
        <dbReference type="SAM" id="Phobius"/>
    </source>
</evidence>
<organism evidence="7 8">
    <name type="scientific">Magallana gigas</name>
    <name type="common">Pacific oyster</name>
    <name type="synonym">Crassostrea gigas</name>
    <dbReference type="NCBI Taxonomy" id="29159"/>
    <lineage>
        <taxon>Eukaryota</taxon>
        <taxon>Metazoa</taxon>
        <taxon>Spiralia</taxon>
        <taxon>Lophotrochozoa</taxon>
        <taxon>Mollusca</taxon>
        <taxon>Bivalvia</taxon>
        <taxon>Autobranchia</taxon>
        <taxon>Pteriomorphia</taxon>
        <taxon>Ostreida</taxon>
        <taxon>Ostreoidea</taxon>
        <taxon>Ostreidae</taxon>
        <taxon>Magallana</taxon>
    </lineage>
</organism>
<sequence length="656" mass="75445">MAELYKKTLHKSQVPAYFHVPYVESGYRYSQQPWTFYIYSVFYNNMETLNVWTHVVGSLVMTSRLYQIYITFDLRDPYTWPLLAAVLSFMAMFVTSSAAHMFSHKSMAVNCCMFMADFACIGLYGYGTILTHYYYSLDQYFLDSVLLRNVFYFGSVLAVLSCAFGSMSKAIVHDLNSKRRTALIVSGLGLIYILSNVPIMHRIWNSEWTDGIVHHLKQMSSMIAVCFFYSTKLPERLSPGTFDFIGNSHQIFHILLVLCTMSHLDGVIWDIKFRQAFVVPRPPPSLWNTFGIIFLICIADLVTINYFYSAFKDRTRLLNHCNSSKMVLHKKTLHKSQVPAYFHVPYIESGYRFSQQPWTFYIYSVFYNNMETLNVWTHLVGSLVMTSRLYQIYVIFGLLDPHTWPLLAGTLSFLATYLASSVAHMFSHKSKEVNCCMFMIDFACIGLFGFGTILSHYHYSVFLHVLKTSSFWQILHVGTFLSVLCCTCGAVSKVVVNEPHSKHRGLLTVIGVGLLYLLSIVPIANRMLNSETTVGIHHHGNQMFHMVATGFFFTTRIPERLFPGTFDFLGNSHQVFHLLMIQASESHVKGVIWDMLFRQTFRLPRVTPSFWSTFGPILTISLIDVLVICLFYIAFKKKITKHRNILCLNNNTSKQN</sequence>
<feature type="transmembrane region" description="Helical" evidence="6">
    <location>
        <begin position="404"/>
        <end position="426"/>
    </location>
</feature>
<dbReference type="GO" id="GO:0016020">
    <property type="term" value="C:membrane"/>
    <property type="evidence" value="ECO:0007669"/>
    <property type="project" value="UniProtKB-SubCell"/>
</dbReference>
<feature type="transmembrane region" description="Helical" evidence="6">
    <location>
        <begin position="289"/>
        <end position="308"/>
    </location>
</feature>
<dbReference type="GO" id="GO:0038023">
    <property type="term" value="F:signaling receptor activity"/>
    <property type="evidence" value="ECO:0007669"/>
    <property type="project" value="TreeGrafter"/>
</dbReference>
<feature type="transmembrane region" description="Helical" evidence="6">
    <location>
        <begin position="610"/>
        <end position="635"/>
    </location>
</feature>
<dbReference type="Proteomes" id="UP000005408">
    <property type="component" value="Unassembled WGS sequence"/>
</dbReference>
<keyword evidence="4 6" id="KW-1133">Transmembrane helix</keyword>
<accession>A0A8W8IYX1</accession>
<dbReference type="EnsemblMetazoa" id="G16500.3">
    <property type="protein sequence ID" value="G16500.3:cds"/>
    <property type="gene ID" value="G16500"/>
</dbReference>
<evidence type="ECO:0000256" key="1">
    <source>
        <dbReference type="ARBA" id="ARBA00004141"/>
    </source>
</evidence>
<dbReference type="PANTHER" id="PTHR20855:SF92">
    <property type="entry name" value="PROGESTIN AND ADIPOQ RECEPTOR FAMILY MEMBER 3-LIKE"/>
    <property type="match status" value="1"/>
</dbReference>
<name>A0A8W8IYX1_MAGGI</name>
<feature type="transmembrane region" description="Helical" evidence="6">
    <location>
        <begin position="471"/>
        <end position="492"/>
    </location>
</feature>
<feature type="transmembrane region" description="Helical" evidence="6">
    <location>
        <begin position="51"/>
        <end position="72"/>
    </location>
</feature>
<reference evidence="7" key="1">
    <citation type="submission" date="2022-08" db="UniProtKB">
        <authorList>
            <consortium name="EnsemblMetazoa"/>
        </authorList>
    </citation>
    <scope>IDENTIFICATION</scope>
    <source>
        <strain evidence="7">05x7-T-G4-1.051#20</strain>
    </source>
</reference>
<evidence type="ECO:0000313" key="7">
    <source>
        <dbReference type="EnsemblMetazoa" id="G16500.3:cds"/>
    </source>
</evidence>
<evidence type="ECO:0000256" key="4">
    <source>
        <dbReference type="ARBA" id="ARBA00022989"/>
    </source>
</evidence>
<feature type="transmembrane region" description="Helical" evidence="6">
    <location>
        <begin position="150"/>
        <end position="170"/>
    </location>
</feature>
<protein>
    <submittedName>
        <fullName evidence="7">Uncharacterized protein</fullName>
    </submittedName>
</protein>
<dbReference type="AlphaFoldDB" id="A0A8W8IYX1"/>
<proteinExistence type="inferred from homology"/>
<feature type="transmembrane region" description="Helical" evidence="6">
    <location>
        <begin position="114"/>
        <end position="135"/>
    </location>
</feature>
<keyword evidence="8" id="KW-1185">Reference proteome</keyword>
<evidence type="ECO:0000256" key="5">
    <source>
        <dbReference type="ARBA" id="ARBA00023136"/>
    </source>
</evidence>